<organism evidence="2 3">
    <name type="scientific">Ovis aries</name>
    <name type="common">Sheep</name>
    <dbReference type="NCBI Taxonomy" id="9940"/>
    <lineage>
        <taxon>Eukaryota</taxon>
        <taxon>Metazoa</taxon>
        <taxon>Chordata</taxon>
        <taxon>Craniata</taxon>
        <taxon>Vertebrata</taxon>
        <taxon>Euteleostomi</taxon>
        <taxon>Mammalia</taxon>
        <taxon>Eutheria</taxon>
        <taxon>Laurasiatheria</taxon>
        <taxon>Artiodactyla</taxon>
        <taxon>Ruminantia</taxon>
        <taxon>Pecora</taxon>
        <taxon>Bovidae</taxon>
        <taxon>Caprinae</taxon>
        <taxon>Ovis</taxon>
    </lineage>
</organism>
<gene>
    <name evidence="2" type="ORF">JEQ12_001979</name>
</gene>
<dbReference type="EMBL" id="JAEMGP010000001">
    <property type="protein sequence ID" value="KAG5216403.1"/>
    <property type="molecule type" value="Genomic_DNA"/>
</dbReference>
<protein>
    <submittedName>
        <fullName evidence="2">Uncharacterized protein</fullName>
    </submittedName>
</protein>
<accession>A0A836AKH3</accession>
<dbReference type="AlphaFoldDB" id="A0A836AKH3"/>
<dbReference type="Proteomes" id="UP000664991">
    <property type="component" value="Unassembled WGS sequence"/>
</dbReference>
<evidence type="ECO:0000313" key="2">
    <source>
        <dbReference type="EMBL" id="KAG5216403.1"/>
    </source>
</evidence>
<feature type="compositionally biased region" description="Basic and acidic residues" evidence="1">
    <location>
        <begin position="69"/>
        <end position="79"/>
    </location>
</feature>
<sequence length="101" mass="11474">MPAVALWSHMYKRRKEHDGVGQALGVTQPRVLPKMLRAKQNASYVRKEDIRTRESALSRFPAPQRLPGGRREAPERLQEQQEAARSPSCCLRPPACSGRRL</sequence>
<proteinExistence type="predicted"/>
<name>A0A836AKH3_SHEEP</name>
<feature type="region of interest" description="Disordered" evidence="1">
    <location>
        <begin position="47"/>
        <end position="101"/>
    </location>
</feature>
<reference evidence="2 3" key="1">
    <citation type="submission" date="2020-12" db="EMBL/GenBank/DDBJ databases">
        <title>De novo assembly of Tibetan sheep genome.</title>
        <authorList>
            <person name="Li X."/>
        </authorList>
    </citation>
    <scope>NUCLEOTIDE SEQUENCE [LARGE SCALE GENOMIC DNA]</scope>
    <source>
        <tissue evidence="2">Heart</tissue>
    </source>
</reference>
<evidence type="ECO:0000313" key="3">
    <source>
        <dbReference type="Proteomes" id="UP000664991"/>
    </source>
</evidence>
<feature type="compositionally biased region" description="Basic and acidic residues" evidence="1">
    <location>
        <begin position="47"/>
        <end position="56"/>
    </location>
</feature>
<evidence type="ECO:0000256" key="1">
    <source>
        <dbReference type="SAM" id="MobiDB-lite"/>
    </source>
</evidence>
<comment type="caution">
    <text evidence="2">The sequence shown here is derived from an EMBL/GenBank/DDBJ whole genome shotgun (WGS) entry which is preliminary data.</text>
</comment>